<keyword evidence="1" id="KW-0479">Metal-binding</keyword>
<evidence type="ECO:0000259" key="6">
    <source>
        <dbReference type="PROSITE" id="PS50089"/>
    </source>
</evidence>
<dbReference type="AlphaFoldDB" id="A0A811QD71"/>
<reference evidence="7" key="1">
    <citation type="submission" date="2020-10" db="EMBL/GenBank/DDBJ databases">
        <authorList>
            <person name="Han B."/>
            <person name="Lu T."/>
            <person name="Zhao Q."/>
            <person name="Huang X."/>
            <person name="Zhao Y."/>
        </authorList>
    </citation>
    <scope>NUCLEOTIDE SEQUENCE</scope>
</reference>
<dbReference type="InterPro" id="IPR013083">
    <property type="entry name" value="Znf_RING/FYVE/PHD"/>
</dbReference>
<dbReference type="Proteomes" id="UP000604825">
    <property type="component" value="Unassembled WGS sequence"/>
</dbReference>
<feature type="chain" id="PRO_5032664960" description="RING-type domain-containing protein" evidence="5">
    <location>
        <begin position="29"/>
        <end position="144"/>
    </location>
</feature>
<keyword evidence="3" id="KW-0862">Zinc</keyword>
<feature type="domain" description="RING-type" evidence="6">
    <location>
        <begin position="53"/>
        <end position="96"/>
    </location>
</feature>
<dbReference type="SUPFAM" id="SSF57850">
    <property type="entry name" value="RING/U-box"/>
    <property type="match status" value="1"/>
</dbReference>
<keyword evidence="2 4" id="KW-0863">Zinc-finger</keyword>
<dbReference type="GO" id="GO:0008270">
    <property type="term" value="F:zinc ion binding"/>
    <property type="evidence" value="ECO:0007669"/>
    <property type="project" value="UniProtKB-KW"/>
</dbReference>
<evidence type="ECO:0000256" key="1">
    <source>
        <dbReference type="ARBA" id="ARBA00022723"/>
    </source>
</evidence>
<evidence type="ECO:0000256" key="2">
    <source>
        <dbReference type="ARBA" id="ARBA00022771"/>
    </source>
</evidence>
<comment type="caution">
    <text evidence="7">The sequence shown here is derived from an EMBL/GenBank/DDBJ whole genome shotgun (WGS) entry which is preliminary data.</text>
</comment>
<dbReference type="EMBL" id="CAJGYO010000010">
    <property type="protein sequence ID" value="CAD6258683.1"/>
    <property type="molecule type" value="Genomic_DNA"/>
</dbReference>
<evidence type="ECO:0000313" key="8">
    <source>
        <dbReference type="Proteomes" id="UP000604825"/>
    </source>
</evidence>
<dbReference type="InterPro" id="IPR052788">
    <property type="entry name" value="RING-type_E3_ligase_ATL"/>
</dbReference>
<feature type="signal peptide" evidence="5">
    <location>
        <begin position="1"/>
        <end position="28"/>
    </location>
</feature>
<dbReference type="OrthoDB" id="644023at2759"/>
<keyword evidence="8" id="KW-1185">Reference proteome</keyword>
<dbReference type="Pfam" id="PF13639">
    <property type="entry name" value="zf-RING_2"/>
    <property type="match status" value="1"/>
</dbReference>
<name>A0A811QD71_9POAL</name>
<proteinExistence type="predicted"/>
<dbReference type="Gene3D" id="3.30.40.10">
    <property type="entry name" value="Zinc/RING finger domain, C3HC4 (zinc finger)"/>
    <property type="match status" value="1"/>
</dbReference>
<dbReference type="PANTHER" id="PTHR45798:SF92">
    <property type="entry name" value="RING-TYPE DOMAIN-CONTAINING PROTEIN"/>
    <property type="match status" value="1"/>
</dbReference>
<evidence type="ECO:0000256" key="5">
    <source>
        <dbReference type="SAM" id="SignalP"/>
    </source>
</evidence>
<dbReference type="InterPro" id="IPR001841">
    <property type="entry name" value="Znf_RING"/>
</dbReference>
<protein>
    <recommendedName>
        <fullName evidence="6">RING-type domain-containing protein</fullName>
    </recommendedName>
</protein>
<evidence type="ECO:0000313" key="7">
    <source>
        <dbReference type="EMBL" id="CAD6258683.1"/>
    </source>
</evidence>
<gene>
    <name evidence="7" type="ORF">NCGR_LOCUS42151</name>
</gene>
<evidence type="ECO:0000256" key="3">
    <source>
        <dbReference type="ARBA" id="ARBA00022833"/>
    </source>
</evidence>
<organism evidence="7 8">
    <name type="scientific">Miscanthus lutarioriparius</name>
    <dbReference type="NCBI Taxonomy" id="422564"/>
    <lineage>
        <taxon>Eukaryota</taxon>
        <taxon>Viridiplantae</taxon>
        <taxon>Streptophyta</taxon>
        <taxon>Embryophyta</taxon>
        <taxon>Tracheophyta</taxon>
        <taxon>Spermatophyta</taxon>
        <taxon>Magnoliopsida</taxon>
        <taxon>Liliopsida</taxon>
        <taxon>Poales</taxon>
        <taxon>Poaceae</taxon>
        <taxon>PACMAD clade</taxon>
        <taxon>Panicoideae</taxon>
        <taxon>Andropogonodae</taxon>
        <taxon>Andropogoneae</taxon>
        <taxon>Saccharinae</taxon>
        <taxon>Miscanthus</taxon>
    </lineage>
</organism>
<dbReference type="SMART" id="SM00184">
    <property type="entry name" value="RING"/>
    <property type="match status" value="1"/>
</dbReference>
<keyword evidence="5" id="KW-0732">Signal</keyword>
<sequence>MTLIYGCLLYIAVSELAACFRLWRSATAAEWILDSVPDVPYLPLPDQQAASSCVICIAEYGSGEGRFVMPGCGDAFHRGCIAEWLRQGKTTCPMCRATAIVVVPPAGEEKVVAAAVSTAEDMVEYGIIVSDTFGIGQLGKQNLI</sequence>
<accession>A0A811QD71</accession>
<evidence type="ECO:0000256" key="4">
    <source>
        <dbReference type="PROSITE-ProRule" id="PRU00175"/>
    </source>
</evidence>
<dbReference type="PANTHER" id="PTHR45798">
    <property type="entry name" value="RING-H2 FINGER PROTEIN ATL61-RELATED-RELATED"/>
    <property type="match status" value="1"/>
</dbReference>
<dbReference type="PROSITE" id="PS50089">
    <property type="entry name" value="ZF_RING_2"/>
    <property type="match status" value="1"/>
</dbReference>